<evidence type="ECO:0000256" key="1">
    <source>
        <dbReference type="ARBA" id="ARBA00022729"/>
    </source>
</evidence>
<keyword evidence="1" id="KW-0732">Signal</keyword>
<dbReference type="InterPro" id="IPR013320">
    <property type="entry name" value="ConA-like_dom_sf"/>
</dbReference>
<dbReference type="PROSITE" id="PS50025">
    <property type="entry name" value="LAM_G_DOMAIN"/>
    <property type="match status" value="1"/>
</dbReference>
<dbReference type="PANTHER" id="PTHR42535">
    <property type="entry name" value="OOKINETE PROTEIN, PUTATIVE-RELATED"/>
    <property type="match status" value="1"/>
</dbReference>
<reference evidence="5" key="2">
    <citation type="journal article" date="2021" name="Microbiome">
        <title>Successional dynamics and alternative stable states in a saline activated sludge microbial community over 9 years.</title>
        <authorList>
            <person name="Wang Y."/>
            <person name="Ye J."/>
            <person name="Ju F."/>
            <person name="Liu L."/>
            <person name="Boyd J.A."/>
            <person name="Deng Y."/>
            <person name="Parks D.H."/>
            <person name="Jiang X."/>
            <person name="Yin X."/>
            <person name="Woodcroft B.J."/>
            <person name="Tyson G.W."/>
            <person name="Hugenholtz P."/>
            <person name="Polz M.F."/>
            <person name="Zhang T."/>
        </authorList>
    </citation>
    <scope>NUCLEOTIDE SEQUENCE</scope>
    <source>
        <strain evidence="5">HKST-UBA79</strain>
    </source>
</reference>
<comment type="caution">
    <text evidence="5">The sequence shown here is derived from an EMBL/GenBank/DDBJ whole genome shotgun (WGS) entry which is preliminary data.</text>
</comment>
<protein>
    <recommendedName>
        <fullName evidence="4">Laminin G domain-containing protein</fullName>
    </recommendedName>
</protein>
<name>A0A955EB05_UNCKA</name>
<feature type="region of interest" description="Disordered" evidence="3">
    <location>
        <begin position="1688"/>
        <end position="1709"/>
    </location>
</feature>
<dbReference type="CDD" id="cd00110">
    <property type="entry name" value="LamG"/>
    <property type="match status" value="1"/>
</dbReference>
<evidence type="ECO:0000313" key="6">
    <source>
        <dbReference type="Proteomes" id="UP000740557"/>
    </source>
</evidence>
<accession>A0A955EB05</accession>
<dbReference type="Gene3D" id="2.60.120.200">
    <property type="match status" value="7"/>
</dbReference>
<dbReference type="InterPro" id="IPR006558">
    <property type="entry name" value="LamG-like"/>
</dbReference>
<sequence length="1896" mass="204138">WYYGYLLSDTNPQTTLAQDMMKKSAGGSSAGWRFGHTATNKLELVIADGTNSTTSTTTSDTIDEAWHYVVGVKDEVNDQIRIYFDGVLEDSDTDTTTGSLVDSGETINWGNNFNLIEDELRFSTVPRTTDWVLTEYNNQDSPSTFYSLAQQEQSKDPALYWKLDEGYGTTTQDKTNTGYITNATWALENECIEGRCLKFDGSGDYIRSGTDPSNIDFAAGESFTVQAWIKHPTISTSADTILAKYNASTGADGGYKLTMESDGDIKFGIDDDDTSFPTVAATSTAATYDDNNWHFVTGVKNADTDISLYIDGVLITSTNIGSTTGPISNTDDLFVGIDGDGSGEDWQGYIDEVKIYPYARTQAEINTDFVVGRSAAGDTAVLGRESNDFLNKGLQGYWKFDETTANTCTGGTNDSCDSSGNGYDGAWTGDAIGTPGKYYYGIEKADGGNGYVNMGDVLDFDTNNFTISIWVNLDSLSSPNTPEILDKLQTTTRGYHLRVADNDEVEFLIKGTSSNIEVNSANSAITANQWYHIVAVYDKDKGSKVYINGTQSGNTVSGDAGSIATTESLYVGTGFNGDELDGQFDELRMYDRALDEQEIARLYDWGPEPILYYDLEDGDSTSTTYDKSRNGLNGSIEEQIAVLTQGYAKIVEYVEVTIADGAASGSTNLSTITDTTKSIPFASMSSTYGSGAGDHWNDLATDVYFATSPNRVVAERATASTAGGQALTVGIYVVQFDSAKVKVQSGTFSIAYNSTSNTATLPSAVAATGNAATLFYYKHGSNEDDQNDGLVAGYLSSTSQMTFSRASSETVSTANINGHYYIMEALNSEFSVQRNSFAISSGTSNTQTISSVTTNKSFVIASHTASDSTHNHNNGKITVELTNSTTLTATRYGTSGTIPTIRYQVVTFAGSAELMQRGTISYGTSSTTGSASLTTSVDTTRSIAWNTMLHTGEMRLDDTGNDAPAGYQRVELTSSNNVTGTRGHTGSANATGTYEVIQFEGDTYSYSAPTRIAGKVSKGLNFNGSTDYIKVTDNNFLSFGSGTADSPFTISFWTNMTDATTIPFVFKGTTSPDEIEYVMETTSSDTLRIRLYDDTVANYIGVVSTETLTANEGKWVHLTATYDGSGSASGIKLYRNGIALTLTTQTGGTYTAMNNETSALSIMRNGTDGSTFGQASLDEFKMFRYAQSQKQITENENLTHPIGGSPVGSYDARWMFDETNGDTAYDKSNNGFNGDLGGSGTTCPGGGSTCPTWVQNGKINGSLSFDGGDYVSIGNITEFKTGEKTITAWIKPSGTTSSTKPIFSASGGNWYVGLAATNAMIASYNNSTPTQQTTTSANSIITPDTWQHVAYVFDIEGSNVEVRMYVNGEQRHKANFTTGYGGSYGTEFILGAYNTSSLFYSGELDDVKFYSSALNTEEIQVDMNANSSASFGSTTKESTIALEGNEGSSPIAWWKMDENYGTSTTADSSGNGWTATMSGTMTNDDWVNTPKGSGLQLDGTDDELTVSSMTTIPTGGNPHTVEAWVNFDAIVSASVDSSIISWGTDGANTMRLLFIRNGSLARAYYANDFTSTFTMQTNKWYHIAWVFEGNGSQDRLYVNGVLVDSDTVTGVNTTGTNVYIGEYLTNSYNTEGTIADLKVYNYARTQEQVTYSYNGGQPTAWYKMDECSSTTLHDSSIWENNATLTITGSGTNDTPGTCNSGDTGDSWNNGTTGKYRSAIDLDGTDDYASIPQSDELEFGTQDFSISTWFKTSDTNSATLLGYGDRSDSTGWTLQIYNSGSGGQPYFLIDDGTTQASILLTGVDYADGAWHNVTVTVDRSGNATMYIDGDQRGTASVSSLASVNTNDHDTIEIGRYWTSDNYYDYMDGLIDEVMLFNYSLTATQVKSIVTQGQAAFN</sequence>
<dbReference type="EMBL" id="JAGQNX010000041">
    <property type="protein sequence ID" value="MCA9308151.1"/>
    <property type="molecule type" value="Genomic_DNA"/>
</dbReference>
<dbReference type="Pfam" id="PF13385">
    <property type="entry name" value="Laminin_G_3"/>
    <property type="match status" value="7"/>
</dbReference>
<reference evidence="5" key="1">
    <citation type="submission" date="2020-04" db="EMBL/GenBank/DDBJ databases">
        <authorList>
            <person name="Zhang T."/>
        </authorList>
    </citation>
    <scope>NUCLEOTIDE SEQUENCE</scope>
    <source>
        <strain evidence="5">HKST-UBA79</strain>
    </source>
</reference>
<feature type="non-terminal residue" evidence="5">
    <location>
        <position position="1"/>
    </location>
</feature>
<dbReference type="SMART" id="SM00560">
    <property type="entry name" value="LamGL"/>
    <property type="match status" value="5"/>
</dbReference>
<feature type="domain" description="Laminin G" evidence="4">
    <location>
        <begin position="1717"/>
        <end position="1893"/>
    </location>
</feature>
<dbReference type="SMART" id="SM00282">
    <property type="entry name" value="LamG"/>
    <property type="match status" value="1"/>
</dbReference>
<evidence type="ECO:0000259" key="4">
    <source>
        <dbReference type="PROSITE" id="PS50025"/>
    </source>
</evidence>
<evidence type="ECO:0000256" key="2">
    <source>
        <dbReference type="ARBA" id="ARBA00023157"/>
    </source>
</evidence>
<dbReference type="InterPro" id="IPR001791">
    <property type="entry name" value="Laminin_G"/>
</dbReference>
<evidence type="ECO:0000256" key="3">
    <source>
        <dbReference type="SAM" id="MobiDB-lite"/>
    </source>
</evidence>
<dbReference type="SUPFAM" id="SSF49899">
    <property type="entry name" value="Concanavalin A-like lectins/glucanases"/>
    <property type="match status" value="7"/>
</dbReference>
<organism evidence="5 6">
    <name type="scientific">candidate division WWE3 bacterium</name>
    <dbReference type="NCBI Taxonomy" id="2053526"/>
    <lineage>
        <taxon>Bacteria</taxon>
        <taxon>Katanobacteria</taxon>
    </lineage>
</organism>
<dbReference type="PANTHER" id="PTHR42535:SF2">
    <property type="entry name" value="CHROMOSOME UNDETERMINED SCAFFOLD_146, WHOLE GENOME SHOTGUN SEQUENCE"/>
    <property type="match status" value="1"/>
</dbReference>
<dbReference type="Proteomes" id="UP000740557">
    <property type="component" value="Unassembled WGS sequence"/>
</dbReference>
<keyword evidence="2" id="KW-1015">Disulfide bond</keyword>
<evidence type="ECO:0000313" key="5">
    <source>
        <dbReference type="EMBL" id="MCA9308151.1"/>
    </source>
</evidence>
<gene>
    <name evidence="5" type="ORF">KC980_01435</name>
</gene>
<proteinExistence type="predicted"/>